<evidence type="ECO:0008006" key="3">
    <source>
        <dbReference type="Google" id="ProtNLM"/>
    </source>
</evidence>
<sequence length="681" mass="78359" precursor="true">MTVQLSIRRMLRFIVFITGLICISNFAVSQNNNAFPVVSHLTKDSAFIKWIPKDIQMFNVVLENGARVTISAENNRNDFENGFKIDLEPVVKKWEKWDLSNEKLDRIHEIQFGIQSALAHDKTAQDYAFTIASLEASLSFEMNLLSDLMIAIPRPKSTGSFAVKVEIKGYEPVIQIIENKTSKIGEVPKLIGKVDRKKIATISWNADSVVTEYLGFQIERKIDNGKFEKILTSPFVNFKTNAEKPDRLASYRDEKLEQGKTYTYKIYGINYFGFKGKYSNEVKIYLPKLVNATVNIDTVESKGYEREISVSLMKEIDSLPLLVNRLVLMRSDSLLINYNVVEQRMIKPNETKILFKTTSLLPSGDRNYFKVFAFSPDNDTAYSTPYYYFTLDQEPPKAVSNLKGLIDSLGHVTLSWTKPKDNDLQGYRVYRANLKTEEFVEKTTSLKLETIYLDTLNLNTLNNDIYYFVVSVDQNYNNSPNSDTILVIKPDTIPPSEPFIISLRKVDVKIDMEWQNSTSKDVEKSYLLRKTDLQTDTILSWKKDEYSHFIDSTFAFSKDINYSILSVDQSKNQTSSKSRSLFIEPGFRPALQQVKAVADRSNKNIVISWLKPQTEVFQYFIYRKKGDGNFHLIETISNASLSNCNFQDKTVSISNDYEYLIQYQSQDGFRSLKHEPVKVRY</sequence>
<dbReference type="InterPro" id="IPR013783">
    <property type="entry name" value="Ig-like_fold"/>
</dbReference>
<reference evidence="2" key="2">
    <citation type="submission" date="2011-02" db="EMBL/GenBank/DDBJ databases">
        <title>The complete genome of Fluviicola taffensis DSM 16823.</title>
        <authorList>
            <consortium name="US DOE Joint Genome Institute (JGI-PGF)"/>
            <person name="Lucas S."/>
            <person name="Copeland A."/>
            <person name="Lapidus A."/>
            <person name="Bruce D."/>
            <person name="Goodwin L."/>
            <person name="Pitluck S."/>
            <person name="Kyrpides N."/>
            <person name="Mavromatis K."/>
            <person name="Ivanova N."/>
            <person name="Mikhailova N."/>
            <person name="Pagani I."/>
            <person name="Chertkov O."/>
            <person name="Detter J.C."/>
            <person name="Han C."/>
            <person name="Tapia R."/>
            <person name="Land M."/>
            <person name="Hauser L."/>
            <person name="Markowitz V."/>
            <person name="Cheng J.-F."/>
            <person name="Hugenholtz P."/>
            <person name="Woyke T."/>
            <person name="Wu D."/>
            <person name="Tindall B."/>
            <person name="Pomrenke H.G."/>
            <person name="Brambilla E."/>
            <person name="Klenk H.-P."/>
            <person name="Eisen J.A."/>
        </authorList>
    </citation>
    <scope>NUCLEOTIDE SEQUENCE [LARGE SCALE GENOMIC DNA]</scope>
    <source>
        <strain evidence="2">DSM 16823 / RW262 / RW262</strain>
    </source>
</reference>
<dbReference type="SUPFAM" id="SSF49265">
    <property type="entry name" value="Fibronectin type III"/>
    <property type="match status" value="1"/>
</dbReference>
<dbReference type="eggNOG" id="COG4733">
    <property type="taxonomic scope" value="Bacteria"/>
</dbReference>
<dbReference type="Proteomes" id="UP000007463">
    <property type="component" value="Chromosome"/>
</dbReference>
<keyword evidence="2" id="KW-1185">Reference proteome</keyword>
<dbReference type="STRING" id="755732.Fluta_0350"/>
<gene>
    <name evidence="1" type="ordered locus">Fluta_0350</name>
</gene>
<dbReference type="AlphaFoldDB" id="F2IDI2"/>
<organism evidence="1 2">
    <name type="scientific">Fluviicola taffensis (strain DSM 16823 / NCIMB 13979 / RW262)</name>
    <dbReference type="NCBI Taxonomy" id="755732"/>
    <lineage>
        <taxon>Bacteria</taxon>
        <taxon>Pseudomonadati</taxon>
        <taxon>Bacteroidota</taxon>
        <taxon>Flavobacteriia</taxon>
        <taxon>Flavobacteriales</taxon>
        <taxon>Crocinitomicaceae</taxon>
        <taxon>Fluviicola</taxon>
    </lineage>
</organism>
<dbReference type="CDD" id="cd00063">
    <property type="entry name" value="FN3"/>
    <property type="match status" value="1"/>
</dbReference>
<accession>F2IDI2</accession>
<dbReference type="InterPro" id="IPR036116">
    <property type="entry name" value="FN3_sf"/>
</dbReference>
<reference evidence="1 2" key="1">
    <citation type="journal article" date="2011" name="Stand. Genomic Sci.">
        <title>Complete genome sequence of the gliding freshwater bacterium Fluviicola taffensis type strain (RW262).</title>
        <authorList>
            <person name="Woyke T."/>
            <person name="Chertkov O."/>
            <person name="Lapidus A."/>
            <person name="Nolan M."/>
            <person name="Lucas S."/>
            <person name="Del Rio T.G."/>
            <person name="Tice H."/>
            <person name="Cheng J.F."/>
            <person name="Tapia R."/>
            <person name="Han C."/>
            <person name="Goodwin L."/>
            <person name="Pitluck S."/>
            <person name="Liolios K."/>
            <person name="Pagani I."/>
            <person name="Ivanova N."/>
            <person name="Huntemann M."/>
            <person name="Mavromatis K."/>
            <person name="Mikhailova N."/>
            <person name="Pati A."/>
            <person name="Chen A."/>
            <person name="Palaniappan K."/>
            <person name="Land M."/>
            <person name="Hauser L."/>
            <person name="Brambilla E.M."/>
            <person name="Rohde M."/>
            <person name="Mwirichia R."/>
            <person name="Sikorski J."/>
            <person name="Tindall B.J."/>
            <person name="Goker M."/>
            <person name="Bristow J."/>
            <person name="Eisen J.A."/>
            <person name="Markowitz V."/>
            <person name="Hugenholtz P."/>
            <person name="Klenk H.P."/>
            <person name="Kyrpides N.C."/>
        </authorList>
    </citation>
    <scope>NUCLEOTIDE SEQUENCE [LARGE SCALE GENOMIC DNA]</scope>
    <source>
        <strain evidence="2">DSM 16823 / RW262 / RW262</strain>
    </source>
</reference>
<evidence type="ECO:0000313" key="1">
    <source>
        <dbReference type="EMBL" id="AEA42358.1"/>
    </source>
</evidence>
<evidence type="ECO:0000313" key="2">
    <source>
        <dbReference type="Proteomes" id="UP000007463"/>
    </source>
</evidence>
<dbReference type="InterPro" id="IPR003961">
    <property type="entry name" value="FN3_dom"/>
</dbReference>
<protein>
    <recommendedName>
        <fullName evidence="3">Fibronectin type III domain protein</fullName>
    </recommendedName>
</protein>
<dbReference type="HOGENOM" id="CLU_024316_0_0_10"/>
<proteinExistence type="predicted"/>
<dbReference type="Gene3D" id="2.60.40.10">
    <property type="entry name" value="Immunoglobulins"/>
    <property type="match status" value="3"/>
</dbReference>
<dbReference type="KEGG" id="fte:Fluta_0350"/>
<dbReference type="EMBL" id="CP002542">
    <property type="protein sequence ID" value="AEA42358.1"/>
    <property type="molecule type" value="Genomic_DNA"/>
</dbReference>
<name>F2IDI2_FLUTR</name>